<evidence type="ECO:0000313" key="4">
    <source>
        <dbReference type="Proteomes" id="UP000198771"/>
    </source>
</evidence>
<dbReference type="InterPro" id="IPR017783">
    <property type="entry name" value="ABC_choline_sub-bd"/>
</dbReference>
<dbReference type="STRING" id="617002.SAMN05660653_02021"/>
<dbReference type="GO" id="GO:0033265">
    <property type="term" value="F:choline binding"/>
    <property type="evidence" value="ECO:0007669"/>
    <property type="project" value="InterPro"/>
</dbReference>
<dbReference type="Gene3D" id="3.40.190.10">
    <property type="entry name" value="Periplasmic binding protein-like II"/>
    <property type="match status" value="1"/>
</dbReference>
<feature type="domain" description="ABC-type glycine betaine transport system substrate-binding" evidence="2">
    <location>
        <begin position="28"/>
        <end position="284"/>
    </location>
</feature>
<dbReference type="CDD" id="cd13640">
    <property type="entry name" value="PBP2_ChoX"/>
    <property type="match status" value="1"/>
</dbReference>
<accession>A0A1G6DB35</accession>
<dbReference type="InterPro" id="IPR007210">
    <property type="entry name" value="ABC_Gly_betaine_transp_sub-bd"/>
</dbReference>
<feature type="chain" id="PRO_5011672058" evidence="1">
    <location>
        <begin position="27"/>
        <end position="314"/>
    </location>
</feature>
<dbReference type="Gene3D" id="3.40.190.100">
    <property type="entry name" value="Glycine betaine-binding periplasmic protein, domain 2"/>
    <property type="match status" value="1"/>
</dbReference>
<dbReference type="GO" id="GO:0015871">
    <property type="term" value="P:choline transport"/>
    <property type="evidence" value="ECO:0007669"/>
    <property type="project" value="InterPro"/>
</dbReference>
<organism evidence="3 4">
    <name type="scientific">Desulfonatronum thiosulfatophilum</name>
    <dbReference type="NCBI Taxonomy" id="617002"/>
    <lineage>
        <taxon>Bacteria</taxon>
        <taxon>Pseudomonadati</taxon>
        <taxon>Thermodesulfobacteriota</taxon>
        <taxon>Desulfovibrionia</taxon>
        <taxon>Desulfovibrionales</taxon>
        <taxon>Desulfonatronaceae</taxon>
        <taxon>Desulfonatronum</taxon>
    </lineage>
</organism>
<feature type="signal peptide" evidence="1">
    <location>
        <begin position="1"/>
        <end position="26"/>
    </location>
</feature>
<evidence type="ECO:0000259" key="2">
    <source>
        <dbReference type="Pfam" id="PF04069"/>
    </source>
</evidence>
<dbReference type="OrthoDB" id="9787902at2"/>
<dbReference type="SUPFAM" id="SSF53850">
    <property type="entry name" value="Periplasmic binding protein-like II"/>
    <property type="match status" value="1"/>
</dbReference>
<name>A0A1G6DB35_9BACT</name>
<keyword evidence="4" id="KW-1185">Reference proteome</keyword>
<dbReference type="Pfam" id="PF04069">
    <property type="entry name" value="OpuAC"/>
    <property type="match status" value="1"/>
</dbReference>
<sequence length="314" mass="35106">MGKKFRVLAMAMVMFCMVGFAGNAFASKDVRFVYVPWTCVTVKTEVATHLLNALGYNASSMLLSVPIAYQAMASDQADIFLGNWMPTMQSIAEPHFESGRVQQFSVIMDGAKYTLAVPTYAYEAGLRDFSDIAKYADKLEGKIYGIEEGNDGNEVIELMINENMFNLGDFELVPSSETAMLTQVQNFARNENWIVFLGWSPHWMNKIIDMSYLTGSDEQTFGENDGTATVYINIRTGFDQQQPNVATFLNNYLVPIEMVNDAMNMLHQDSSMAELDAGMAWLRKNPEVYRGWMDGVTTADGRPALPVIEALMVQ</sequence>
<dbReference type="RefSeq" id="WP_092120945.1">
    <property type="nucleotide sequence ID" value="NZ_FMXO01000011.1"/>
</dbReference>
<evidence type="ECO:0000313" key="3">
    <source>
        <dbReference type="EMBL" id="SDB42374.1"/>
    </source>
</evidence>
<dbReference type="GO" id="GO:0043190">
    <property type="term" value="C:ATP-binding cassette (ABC) transporter complex"/>
    <property type="evidence" value="ECO:0007669"/>
    <property type="project" value="InterPro"/>
</dbReference>
<protein>
    <submittedName>
        <fullName evidence="3">Glycine betaine/proline transport system substrate-binding protein</fullName>
    </submittedName>
</protein>
<evidence type="ECO:0000256" key="1">
    <source>
        <dbReference type="SAM" id="SignalP"/>
    </source>
</evidence>
<reference evidence="3 4" key="1">
    <citation type="submission" date="2016-10" db="EMBL/GenBank/DDBJ databases">
        <authorList>
            <person name="de Groot N.N."/>
        </authorList>
    </citation>
    <scope>NUCLEOTIDE SEQUENCE [LARGE SCALE GENOMIC DNA]</scope>
    <source>
        <strain evidence="3 4">ASO4-2</strain>
    </source>
</reference>
<dbReference type="GO" id="GO:0022857">
    <property type="term" value="F:transmembrane transporter activity"/>
    <property type="evidence" value="ECO:0007669"/>
    <property type="project" value="InterPro"/>
</dbReference>
<dbReference type="EMBL" id="FMXO01000011">
    <property type="protein sequence ID" value="SDB42374.1"/>
    <property type="molecule type" value="Genomic_DNA"/>
</dbReference>
<keyword evidence="1" id="KW-0732">Signal</keyword>
<dbReference type="GO" id="GO:0042597">
    <property type="term" value="C:periplasmic space"/>
    <property type="evidence" value="ECO:0007669"/>
    <property type="project" value="InterPro"/>
</dbReference>
<dbReference type="Proteomes" id="UP000198771">
    <property type="component" value="Unassembled WGS sequence"/>
</dbReference>
<dbReference type="AlphaFoldDB" id="A0A1G6DB35"/>
<gene>
    <name evidence="3" type="ORF">SAMN05660653_02021</name>
</gene>
<proteinExistence type="predicted"/>